<reference evidence="6 7" key="1">
    <citation type="submission" date="2007-08" db="EMBL/GenBank/DDBJ databases">
        <title>Complete sequence of Roseiflexus castenholzii DSM 13941.</title>
        <authorList>
            <consortium name="US DOE Joint Genome Institute"/>
            <person name="Copeland A."/>
            <person name="Lucas S."/>
            <person name="Lapidus A."/>
            <person name="Barry K."/>
            <person name="Glavina del Rio T."/>
            <person name="Dalin E."/>
            <person name="Tice H."/>
            <person name="Pitluck S."/>
            <person name="Thompson L.S."/>
            <person name="Brettin T."/>
            <person name="Bruce D."/>
            <person name="Detter J.C."/>
            <person name="Han C."/>
            <person name="Tapia R."/>
            <person name="Schmutz J."/>
            <person name="Larimer F."/>
            <person name="Land M."/>
            <person name="Hauser L."/>
            <person name="Kyrpides N."/>
            <person name="Mikhailova N."/>
            <person name="Bryant D.A."/>
            <person name="Hanada S."/>
            <person name="Tsukatani Y."/>
            <person name="Richardson P."/>
        </authorList>
    </citation>
    <scope>NUCLEOTIDE SEQUENCE [LARGE SCALE GENOMIC DNA]</scope>
    <source>
        <strain evidence="7">DSM 13941 / HLO8</strain>
    </source>
</reference>
<evidence type="ECO:0000313" key="6">
    <source>
        <dbReference type="EMBL" id="ABU59775.1"/>
    </source>
</evidence>
<dbReference type="GO" id="GO:0009403">
    <property type="term" value="P:toxin biosynthetic process"/>
    <property type="evidence" value="ECO:0007669"/>
    <property type="project" value="InterPro"/>
</dbReference>
<name>A7NQC9_ROSCS</name>
<feature type="transmembrane region" description="Helical" evidence="5">
    <location>
        <begin position="128"/>
        <end position="148"/>
    </location>
</feature>
<keyword evidence="7" id="KW-1185">Reference proteome</keyword>
<comment type="subcellular location">
    <subcellularLocation>
        <location evidence="1">Membrane</location>
        <topology evidence="1">Multi-pass membrane protein</topology>
    </subcellularLocation>
</comment>
<dbReference type="eggNOG" id="COG1286">
    <property type="taxonomic scope" value="Bacteria"/>
</dbReference>
<dbReference type="AlphaFoldDB" id="A7NQC9"/>
<sequence>MASKHCGPHATVLTDCGCHCAGSRSMTMNLLDILIAIVLTLAGIAGYYWGVARQLLALAGLAAGVAVAGRYGTLAADALMSFVEDRAAAEVGGALILLALVSGSASLIASLLHLYVGLIIGGKTDHTLGAFLGVVHAALLISAPALIVHAHPIEPWESALRESALAAFLAQTAGRALAPLLGVGV</sequence>
<keyword evidence="2 5" id="KW-0812">Transmembrane</keyword>
<gene>
    <name evidence="6" type="ordered locus">Rcas_3735</name>
</gene>
<dbReference type="PANTHER" id="PTHR37306:SF1">
    <property type="entry name" value="COLICIN V PRODUCTION PROTEIN"/>
    <property type="match status" value="1"/>
</dbReference>
<dbReference type="KEGG" id="rca:Rcas_3735"/>
<dbReference type="PANTHER" id="PTHR37306">
    <property type="entry name" value="COLICIN V PRODUCTION PROTEIN"/>
    <property type="match status" value="1"/>
</dbReference>
<evidence type="ECO:0000256" key="1">
    <source>
        <dbReference type="ARBA" id="ARBA00004141"/>
    </source>
</evidence>
<feature type="transmembrane region" description="Helical" evidence="5">
    <location>
        <begin position="94"/>
        <end position="116"/>
    </location>
</feature>
<dbReference type="GO" id="GO:0016020">
    <property type="term" value="C:membrane"/>
    <property type="evidence" value="ECO:0007669"/>
    <property type="project" value="UniProtKB-SubCell"/>
</dbReference>
<evidence type="ECO:0000256" key="3">
    <source>
        <dbReference type="ARBA" id="ARBA00022989"/>
    </source>
</evidence>
<dbReference type="EMBL" id="CP000804">
    <property type="protein sequence ID" value="ABU59775.1"/>
    <property type="molecule type" value="Genomic_DNA"/>
</dbReference>
<evidence type="ECO:0000313" key="7">
    <source>
        <dbReference type="Proteomes" id="UP000000263"/>
    </source>
</evidence>
<evidence type="ECO:0000256" key="5">
    <source>
        <dbReference type="SAM" id="Phobius"/>
    </source>
</evidence>
<protein>
    <submittedName>
        <fullName evidence="6">Colicin V production protein</fullName>
    </submittedName>
</protein>
<feature type="transmembrane region" description="Helical" evidence="5">
    <location>
        <begin position="30"/>
        <end position="49"/>
    </location>
</feature>
<accession>A7NQC9</accession>
<evidence type="ECO:0000256" key="4">
    <source>
        <dbReference type="ARBA" id="ARBA00023136"/>
    </source>
</evidence>
<dbReference type="HOGENOM" id="CLU_092720_4_4_0"/>
<proteinExistence type="predicted"/>
<dbReference type="STRING" id="383372.Rcas_3735"/>
<keyword evidence="3 5" id="KW-1133">Transmembrane helix</keyword>
<dbReference type="InterPro" id="IPR003825">
    <property type="entry name" value="Colicin-V_CvpA"/>
</dbReference>
<feature type="transmembrane region" description="Helical" evidence="5">
    <location>
        <begin position="55"/>
        <end position="73"/>
    </location>
</feature>
<organism evidence="6 7">
    <name type="scientific">Roseiflexus castenholzii (strain DSM 13941 / HLO8)</name>
    <dbReference type="NCBI Taxonomy" id="383372"/>
    <lineage>
        <taxon>Bacteria</taxon>
        <taxon>Bacillati</taxon>
        <taxon>Chloroflexota</taxon>
        <taxon>Chloroflexia</taxon>
        <taxon>Chloroflexales</taxon>
        <taxon>Roseiflexineae</taxon>
        <taxon>Roseiflexaceae</taxon>
        <taxon>Roseiflexus</taxon>
    </lineage>
</organism>
<dbReference type="Pfam" id="PF02674">
    <property type="entry name" value="Colicin_V"/>
    <property type="match status" value="1"/>
</dbReference>
<keyword evidence="4 5" id="KW-0472">Membrane</keyword>
<evidence type="ECO:0000256" key="2">
    <source>
        <dbReference type="ARBA" id="ARBA00022692"/>
    </source>
</evidence>
<dbReference type="Proteomes" id="UP000000263">
    <property type="component" value="Chromosome"/>
</dbReference>